<dbReference type="SUPFAM" id="SSF50729">
    <property type="entry name" value="PH domain-like"/>
    <property type="match status" value="4"/>
</dbReference>
<evidence type="ECO:0000259" key="10">
    <source>
        <dbReference type="PROSITE" id="PS50003"/>
    </source>
</evidence>
<proteinExistence type="inferred from homology"/>
<dbReference type="FunFam" id="2.30.29.30:FF:000286">
    <property type="entry name" value="PH-protein kinase domain containing protein"/>
    <property type="match status" value="1"/>
</dbReference>
<organism evidence="14 15">
    <name type="scientific">Acanthaster planci</name>
    <name type="common">Crown-of-thorns starfish</name>
    <dbReference type="NCBI Taxonomy" id="133434"/>
    <lineage>
        <taxon>Eukaryota</taxon>
        <taxon>Metazoa</taxon>
        <taxon>Echinodermata</taxon>
        <taxon>Eleutherozoa</taxon>
        <taxon>Asterozoa</taxon>
        <taxon>Asteroidea</taxon>
        <taxon>Valvatacea</taxon>
        <taxon>Valvatida</taxon>
        <taxon>Acanthasteridae</taxon>
        <taxon>Acanthaster</taxon>
    </lineage>
</organism>
<name>A0A8B7XRV1_ACAPL</name>
<dbReference type="OrthoDB" id="6108017at2759"/>
<dbReference type="Gene3D" id="1.20.80.10">
    <property type="match status" value="1"/>
</dbReference>
<dbReference type="PROSITE" id="PS50057">
    <property type="entry name" value="FERM_3"/>
    <property type="match status" value="1"/>
</dbReference>
<dbReference type="InterPro" id="IPR019749">
    <property type="entry name" value="Band_41_domain"/>
</dbReference>
<keyword evidence="2 7" id="KW-0547">Nucleotide-binding</keyword>
<dbReference type="InterPro" id="IPR011993">
    <property type="entry name" value="PH-like_dom_sf"/>
</dbReference>
<dbReference type="PROSITE" id="PS50003">
    <property type="entry name" value="PH_DOMAIN"/>
    <property type="match status" value="3"/>
</dbReference>
<feature type="binding site" evidence="7">
    <location>
        <begin position="103"/>
        <end position="110"/>
    </location>
    <ligand>
        <name>ATP</name>
        <dbReference type="ChEBI" id="CHEBI:30616"/>
    </ligand>
</feature>
<dbReference type="Gene3D" id="1.20.58.530">
    <property type="match status" value="1"/>
</dbReference>
<dbReference type="SUPFAM" id="SSF47031">
    <property type="entry name" value="Second domain of FERM"/>
    <property type="match status" value="1"/>
</dbReference>
<keyword evidence="14" id="KW-1185">Reference proteome</keyword>
<sequence>MAILHSPSVGLEDMAKLTDLQDHSILENLKLRYDHDQIYTYIGSILAALNPYKALPSYYDKDVMLAYDKRHIGELPPHIYAIANDCYYSMWKRNDNQCVLISGESGAGKTESTKFILKFLSEMSQASSQAGVPQALTGSKLRVEEAILQSSPIMEAFGNAKTIYNNNSSRFGKFIQLQFSNEGSILGGTIQDYLLEKNRVVGQNPQERNYHIFYCLLAGTSPEQKKKLFLRDPTSYSYLNKSGCISDPTINDAENFQAVLEAFSVMRINSEQINDILSLLSAILTLGNVQFITAGGAQVKDMQPIQIVSALLNVDEYQLCDALTQKTRLLRGELISTPLDVDQAVNSVDSLAMNLYGRCFKWIIHRINRCIKGKEFFHSVGVLDIFGFENFEVNRFEQFNINFANEKLQEYFNKHIFSLEQHEYNAEGLEWVDIDWQDNGECLDLVERKLGILALINEESRFPKGTDETMLEKLHSNHAKNAFYIKPKVADSNFGIRHYAGEVFYHTKGFLEKNRDTFRDDILTVLKESRSDFIYDLFETMLQSKNLGDDKMMRKKPTVSSQFQESLHALMSSLNACNPYFVRCVKPNPYKAAAQFDAQLVVNQLRYSGMLETVKIRKAGFPVRRPFPDFVVRYRALVYREDQSQPPGRLCEQLLARLDDRKQLWQMGKTKVFLKESLETRLEKDLKQELGVLASKIKAHIKGYLARKRFKKILAQVVIVEKTMRMQHCRRRYLKVRSAVIVFQKYERARVARKILEHLKEEKRKEEERLREEQRQREEQERRELERLKAEEKMRELEELKRKLEEEARQRQVEEEAQRRLEEEQRQADLEKVRQLEIARKQEEEESRRKAEEQRLALEEEARKLAEEQEKLRMEEEERRLLEEVESHQQELDRLRAEQLERAERQIMHEFDHSIAQLAAQESHDFYSALEQPAELEVEDSEEDDENASKKSEDTHYFEGFLQMKTGGMVNSWKKRWFVLRDETLMWFKTKQEALKSGWLMKKGGGTGTLSRRNWRKRFFILKDTMLSYYESDGNNAKLLGKIDIKASRRITDSSYGRENSIDVETNDRTYHLVAESADDCSEWFSILTRVKNSQDYELKQMHDEEANPKNAIGSLDVAIIDSVVPVNIAERPNCFAIITAERVINLQSESPVGMNNWLAALTQYHKGKRTHKQEDILLGGWLTKESASTGTLARVSMGSRKKRYFVLTANSLEFYRSVELEQKMGAIALNSLCSVTLPDEKIFKEEACPPPTSNPSSPSPKKSRKKSPIQYISSPTQDSLSQNSLSHNGSTQSLNSLNFKSSTNSLVETLIRNKKKKRRGSLGNILSNGVMPTDTPTQSNGIKATPPSSPAQGQSNSNSMRRRSNSLVSTLMRSSKRLSRLDREGYWKFTVHGRNCSFNLYTVSYDEAWKWTYAIQDVIDSKPKLETPFQILIRDIKEAAMAGDLTSIERIFRLNPILRNTPHPLKAPLLPLPYGMIVSSSQEKGYTTLNDEGVKIFNSLLGSENLPDPMPVIQGILQTCHDLKPLRDEVYCQIIKQTTGVTDPDGLGNLRNWQILACLCCSFLPSRNILRYVRFHMKRQIELFPDTQTARYAEFALDSLKRTRTRDFAPSRSEVIAILGRREMSATVFCHGEGSCQININSATTAGQVVHTLVKGMGLDKCHNRFALYERSGHVEKAIEDRTVIADVIAKFERYKARGLSDRGKPWQLFFKLFCFLDTKNVSQGSIEYSFLYEEACEDVIRGFFPTTPEKLVYLAALRTQFIRGDYVQNDWIRDLSEVYPIDRLKTQPKKEETDYAGFPMKQRKENIISGTLRGLGEKTLKKLQKSASDDSILDSVYADEISATTTLVVDKWKTLKGMSPEKAQEAYMSVIQQWKYYGARLFEVESTDGRFPPNLWLAVSSSMVAVHKQGEASPIEEIPYEKILSFGAPIPNEYKIVVEGRRHELSFETNQVFEIAKLMKAYINEIVRKRQSVVSIQNGGIPYQGTGNILDPVTQDTYF</sequence>
<dbReference type="Gene3D" id="1.20.5.4820">
    <property type="match status" value="1"/>
</dbReference>
<dbReference type="Gene3D" id="3.10.20.90">
    <property type="entry name" value="Phosphatidylinositol 3-kinase Catalytic Subunit, Chain A, domain 1"/>
    <property type="match status" value="1"/>
</dbReference>
<dbReference type="GeneID" id="110975414"/>
<dbReference type="SMART" id="SM00015">
    <property type="entry name" value="IQ"/>
    <property type="match status" value="3"/>
</dbReference>
<dbReference type="SUPFAM" id="SSF52540">
    <property type="entry name" value="P-loop containing nucleoside triphosphate hydrolases"/>
    <property type="match status" value="1"/>
</dbReference>
<dbReference type="GO" id="GO:0003779">
    <property type="term" value="F:actin binding"/>
    <property type="evidence" value="ECO:0007669"/>
    <property type="project" value="UniProtKB-KW"/>
</dbReference>
<dbReference type="Pfam" id="PF00373">
    <property type="entry name" value="FERM_M"/>
    <property type="match status" value="1"/>
</dbReference>
<comment type="similarity">
    <text evidence="1 7">Belongs to the TRAFAC class myosin-kinesin ATPase superfamily. Myosin family.</text>
</comment>
<evidence type="ECO:0000256" key="1">
    <source>
        <dbReference type="ARBA" id="ARBA00008314"/>
    </source>
</evidence>
<feature type="domain" description="MyTH4" evidence="12">
    <location>
        <begin position="1461"/>
        <end position="1620"/>
    </location>
</feature>
<evidence type="ECO:0000256" key="2">
    <source>
        <dbReference type="ARBA" id="ARBA00022741"/>
    </source>
</evidence>
<dbReference type="InterPro" id="IPR019748">
    <property type="entry name" value="FERM_central"/>
</dbReference>
<dbReference type="FunFam" id="1.10.10.820:FF:000001">
    <property type="entry name" value="Myosin heavy chain"/>
    <property type="match status" value="1"/>
</dbReference>
<feature type="domain" description="PH" evidence="10">
    <location>
        <begin position="993"/>
        <end position="1093"/>
    </location>
</feature>
<evidence type="ECO:0000313" key="15">
    <source>
        <dbReference type="RefSeq" id="XP_022083578.1"/>
    </source>
</evidence>
<evidence type="ECO:0000256" key="8">
    <source>
        <dbReference type="SAM" id="Coils"/>
    </source>
</evidence>
<dbReference type="Gene3D" id="1.25.40.530">
    <property type="entry name" value="MyTH4 domain"/>
    <property type="match status" value="1"/>
</dbReference>
<dbReference type="Gene3D" id="1.20.120.720">
    <property type="entry name" value="Myosin VI head, motor domain, U50 subdomain"/>
    <property type="match status" value="1"/>
</dbReference>
<evidence type="ECO:0000256" key="9">
    <source>
        <dbReference type="SAM" id="MobiDB-lite"/>
    </source>
</evidence>
<evidence type="ECO:0000256" key="7">
    <source>
        <dbReference type="PROSITE-ProRule" id="PRU00782"/>
    </source>
</evidence>
<dbReference type="InterPro" id="IPR051724">
    <property type="entry name" value="Actin_motor_Myosin"/>
</dbReference>
<evidence type="ECO:0000256" key="4">
    <source>
        <dbReference type="ARBA" id="ARBA00023123"/>
    </source>
</evidence>
<dbReference type="CDD" id="cd13202">
    <property type="entry name" value="FERM_C_MyoX"/>
    <property type="match status" value="1"/>
</dbReference>
<dbReference type="InterPro" id="IPR027417">
    <property type="entry name" value="P-loop_NTPase"/>
</dbReference>
<dbReference type="GO" id="GO:0003774">
    <property type="term" value="F:cytoskeletal motor activity"/>
    <property type="evidence" value="ECO:0007669"/>
    <property type="project" value="UniProtKB-UniRule"/>
</dbReference>
<dbReference type="Gene3D" id="2.30.29.30">
    <property type="entry name" value="Pleckstrin-homology domain (PH domain)/Phosphotyrosine-binding domain (PTB)"/>
    <property type="match status" value="4"/>
</dbReference>
<dbReference type="InterPro" id="IPR014352">
    <property type="entry name" value="FERM/acyl-CoA-bd_prot_sf"/>
</dbReference>
<gene>
    <name evidence="15" type="primary">LOC110975414</name>
</gene>
<dbReference type="CDD" id="cd13296">
    <property type="entry name" value="PH2_MyoX"/>
    <property type="match status" value="1"/>
</dbReference>
<evidence type="ECO:0000256" key="6">
    <source>
        <dbReference type="ARBA" id="ARBA00023203"/>
    </source>
</evidence>
<dbReference type="CDD" id="cd17206">
    <property type="entry name" value="FERM_F1_Myosin-X"/>
    <property type="match status" value="1"/>
</dbReference>
<feature type="region of interest" description="Actin-binding" evidence="7">
    <location>
        <begin position="567"/>
        <end position="589"/>
    </location>
</feature>
<keyword evidence="5 7" id="KW-0505">Motor protein</keyword>
<dbReference type="Gene3D" id="1.10.10.820">
    <property type="match status" value="1"/>
</dbReference>
<keyword evidence="4 7" id="KW-0518">Myosin</keyword>
<dbReference type="PRINTS" id="PR00193">
    <property type="entry name" value="MYOSINHEAVY"/>
</dbReference>
<dbReference type="Pfam" id="PF21989">
    <property type="entry name" value="RA_2"/>
    <property type="match status" value="1"/>
</dbReference>
<dbReference type="RefSeq" id="XP_022083578.1">
    <property type="nucleotide sequence ID" value="XM_022227886.1"/>
</dbReference>
<dbReference type="InterPro" id="IPR036961">
    <property type="entry name" value="Kinesin_motor_dom_sf"/>
</dbReference>
<evidence type="ECO:0000313" key="14">
    <source>
        <dbReference type="Proteomes" id="UP000694845"/>
    </source>
</evidence>
<dbReference type="KEGG" id="aplc:110975414"/>
<dbReference type="PANTHER" id="PTHR46049:SF3">
    <property type="entry name" value="MYOSIN VIIA"/>
    <property type="match status" value="1"/>
</dbReference>
<accession>A0A8B7XRV1</accession>
<dbReference type="SMART" id="SM00233">
    <property type="entry name" value="PH"/>
    <property type="match status" value="2"/>
</dbReference>
<dbReference type="Pfam" id="PF00063">
    <property type="entry name" value="Myosin_head"/>
    <property type="match status" value="1"/>
</dbReference>
<dbReference type="SMART" id="SM00242">
    <property type="entry name" value="MYSc"/>
    <property type="match status" value="1"/>
</dbReference>
<feature type="domain" description="Myosin motor" evidence="13">
    <location>
        <begin position="9"/>
        <end position="687"/>
    </location>
</feature>
<evidence type="ECO:0000256" key="3">
    <source>
        <dbReference type="ARBA" id="ARBA00022840"/>
    </source>
</evidence>
<dbReference type="Proteomes" id="UP000694845">
    <property type="component" value="Unplaced"/>
</dbReference>
<feature type="compositionally biased region" description="Polar residues" evidence="9">
    <location>
        <begin position="1271"/>
        <end position="1298"/>
    </location>
</feature>
<evidence type="ECO:0000259" key="12">
    <source>
        <dbReference type="PROSITE" id="PS51016"/>
    </source>
</evidence>
<dbReference type="InterPro" id="IPR000299">
    <property type="entry name" value="FERM_domain"/>
</dbReference>
<dbReference type="PROSITE" id="PS51016">
    <property type="entry name" value="MYTH4"/>
    <property type="match status" value="1"/>
</dbReference>
<dbReference type="SMART" id="SM00295">
    <property type="entry name" value="B41"/>
    <property type="match status" value="1"/>
</dbReference>
<dbReference type="PROSITE" id="PS50096">
    <property type="entry name" value="IQ"/>
    <property type="match status" value="2"/>
</dbReference>
<dbReference type="GO" id="GO:0005524">
    <property type="term" value="F:ATP binding"/>
    <property type="evidence" value="ECO:0007669"/>
    <property type="project" value="UniProtKB-UniRule"/>
</dbReference>
<keyword evidence="3 7" id="KW-0067">ATP-binding</keyword>
<dbReference type="InterPro" id="IPR001609">
    <property type="entry name" value="Myosin_head_motor_dom-like"/>
</dbReference>
<dbReference type="Gene3D" id="3.40.850.10">
    <property type="entry name" value="Kinesin motor domain"/>
    <property type="match status" value="1"/>
</dbReference>
<dbReference type="InterPro" id="IPR001849">
    <property type="entry name" value="PH_domain"/>
</dbReference>
<dbReference type="InterPro" id="IPR000857">
    <property type="entry name" value="MyTH4_dom"/>
</dbReference>
<protein>
    <submittedName>
        <fullName evidence="15">Unconventional myosin-X-like isoform X1</fullName>
    </submittedName>
</protein>
<dbReference type="InterPro" id="IPR038185">
    <property type="entry name" value="MyTH4_dom_sf"/>
</dbReference>
<feature type="region of interest" description="Disordered" evidence="9">
    <location>
        <begin position="1311"/>
        <end position="1370"/>
    </location>
</feature>
<reference evidence="15" key="1">
    <citation type="submission" date="2025-08" db="UniProtKB">
        <authorList>
            <consortium name="RefSeq"/>
        </authorList>
    </citation>
    <scope>IDENTIFICATION</scope>
</reference>
<dbReference type="CDD" id="cd14473">
    <property type="entry name" value="FERM_B-lobe"/>
    <property type="match status" value="1"/>
</dbReference>
<keyword evidence="6 7" id="KW-0009">Actin-binding</keyword>
<feature type="domain" description="PH" evidence="10">
    <location>
        <begin position="955"/>
        <end position="993"/>
    </location>
</feature>
<dbReference type="CDD" id="cd22265">
    <property type="entry name" value="UDM1_RNF168"/>
    <property type="match status" value="1"/>
</dbReference>
<dbReference type="InterPro" id="IPR041797">
    <property type="entry name" value="MyoX_FERM_C"/>
</dbReference>
<dbReference type="Pfam" id="PF00784">
    <property type="entry name" value="MyTH4"/>
    <property type="match status" value="1"/>
</dbReference>
<feature type="region of interest" description="Disordered" evidence="9">
    <location>
        <begin position="1245"/>
        <end position="1298"/>
    </location>
</feature>
<dbReference type="SMART" id="SM00139">
    <property type="entry name" value="MyTH4"/>
    <property type="match status" value="1"/>
</dbReference>
<dbReference type="GO" id="GO:0016459">
    <property type="term" value="C:myosin complex"/>
    <property type="evidence" value="ECO:0007669"/>
    <property type="project" value="UniProtKB-KW"/>
</dbReference>
<feature type="domain" description="PH" evidence="10">
    <location>
        <begin position="1176"/>
        <end position="1421"/>
    </location>
</feature>
<feature type="coiled-coil region" evidence="8">
    <location>
        <begin position="746"/>
        <end position="898"/>
    </location>
</feature>
<dbReference type="InterPro" id="IPR035963">
    <property type="entry name" value="FERM_2"/>
</dbReference>
<keyword evidence="8" id="KW-0175">Coiled coil</keyword>
<dbReference type="InterPro" id="IPR000048">
    <property type="entry name" value="IQ_motif_EF-hand-BS"/>
</dbReference>
<feature type="domain" description="FERM" evidence="11">
    <location>
        <begin position="1625"/>
        <end position="1972"/>
    </location>
</feature>
<evidence type="ECO:0000256" key="5">
    <source>
        <dbReference type="ARBA" id="ARBA00023175"/>
    </source>
</evidence>
<evidence type="ECO:0000259" key="13">
    <source>
        <dbReference type="PROSITE" id="PS51456"/>
    </source>
</evidence>
<dbReference type="PROSITE" id="PS51456">
    <property type="entry name" value="MYOSIN_MOTOR"/>
    <property type="match status" value="1"/>
</dbReference>
<dbReference type="Pfam" id="PF00169">
    <property type="entry name" value="PH"/>
    <property type="match status" value="1"/>
</dbReference>
<dbReference type="PANTHER" id="PTHR46049">
    <property type="entry name" value="AGAP003327-PA"/>
    <property type="match status" value="1"/>
</dbReference>
<evidence type="ECO:0000259" key="11">
    <source>
        <dbReference type="PROSITE" id="PS50057"/>
    </source>
</evidence>